<protein>
    <submittedName>
        <fullName evidence="3">Uncharacterized protein</fullName>
    </submittedName>
</protein>
<evidence type="ECO:0000313" key="4">
    <source>
        <dbReference type="Proteomes" id="UP001152795"/>
    </source>
</evidence>
<feature type="transmembrane region" description="Helical" evidence="2">
    <location>
        <begin position="127"/>
        <end position="154"/>
    </location>
</feature>
<comment type="caution">
    <text evidence="3">The sequence shown here is derived from an EMBL/GenBank/DDBJ whole genome shotgun (WGS) entry which is preliminary data.</text>
</comment>
<name>A0A6S7J292_PARCT</name>
<sequence>MDTAVIQEPDTDTLLFSSKGFRVIRILLRLLSLWRPRSACFLEKYVYPVFVNLMLLTTGPIRNSIRATGKSTWLNIELLYIVHEIVICLGHILGNLYFASRDLETNVLKPFRPLTGIKEPLNRGLKILNVAIGISMAFFFIMLYALFITTHLLWSQGAQRFSAELPHIRGTVDYILYGFVLFSIAHNLGVGLALFWTLSLLYCCYAARLKIMENIFLKWKQSSGDAVWFFVEMYARPVKNSWKGISWWFLTHNIVTLAIPLYGYELAQAVSGSAYHSKHLPQFICYLIFIVTIWLAPTVVGELIKGREREFMGRINDISPGLLSHSFDEVHSVSNGMRSRGERKIDSESDATNPIPSNNSYFKLTPNPRQTAYQYGSTSTKDSDSARTLSPSLLEAESHSLDEVHSFSNGTRSHGEQKIYFLGDTESDTTPLIASNNDLNLTPNPRQTASQYGSTSTKDPDSAPTLSESTHGSDNAPTLSEPKEGSDSAPTLSEYTFASRGKELRNFLRFLKRRTPGLVSRGYSLQLNLSLISLLGVAISFLINLNSTNSEDMMYRNCNCTMS</sequence>
<feature type="transmembrane region" description="Helical" evidence="2">
    <location>
        <begin position="283"/>
        <end position="304"/>
    </location>
</feature>
<evidence type="ECO:0000256" key="1">
    <source>
        <dbReference type="SAM" id="MobiDB-lite"/>
    </source>
</evidence>
<dbReference type="EMBL" id="CACRXK020013975">
    <property type="protein sequence ID" value="CAB4026045.1"/>
    <property type="molecule type" value="Genomic_DNA"/>
</dbReference>
<reference evidence="3" key="1">
    <citation type="submission" date="2020-04" db="EMBL/GenBank/DDBJ databases">
        <authorList>
            <person name="Alioto T."/>
            <person name="Alioto T."/>
            <person name="Gomez Garrido J."/>
        </authorList>
    </citation>
    <scope>NUCLEOTIDE SEQUENCE</scope>
    <source>
        <strain evidence="3">A484AB</strain>
    </source>
</reference>
<feature type="transmembrane region" description="Helical" evidence="2">
    <location>
        <begin position="522"/>
        <end position="543"/>
    </location>
</feature>
<keyword evidence="4" id="KW-1185">Reference proteome</keyword>
<dbReference type="OrthoDB" id="5967720at2759"/>
<evidence type="ECO:0000313" key="3">
    <source>
        <dbReference type="EMBL" id="CAB4026045.1"/>
    </source>
</evidence>
<accession>A0A6S7J292</accession>
<feature type="compositionally biased region" description="Polar residues" evidence="1">
    <location>
        <begin position="464"/>
        <end position="478"/>
    </location>
</feature>
<dbReference type="Proteomes" id="UP001152795">
    <property type="component" value="Unassembled WGS sequence"/>
</dbReference>
<organism evidence="3 4">
    <name type="scientific">Paramuricea clavata</name>
    <name type="common">Red gorgonian</name>
    <name type="synonym">Violescent sea-whip</name>
    <dbReference type="NCBI Taxonomy" id="317549"/>
    <lineage>
        <taxon>Eukaryota</taxon>
        <taxon>Metazoa</taxon>
        <taxon>Cnidaria</taxon>
        <taxon>Anthozoa</taxon>
        <taxon>Octocorallia</taxon>
        <taxon>Malacalcyonacea</taxon>
        <taxon>Plexauridae</taxon>
        <taxon>Paramuricea</taxon>
    </lineage>
</organism>
<keyword evidence="2" id="KW-1133">Transmembrane helix</keyword>
<feature type="transmembrane region" description="Helical" evidence="2">
    <location>
        <begin position="78"/>
        <end position="99"/>
    </location>
</feature>
<proteinExistence type="predicted"/>
<feature type="region of interest" description="Disordered" evidence="1">
    <location>
        <begin position="333"/>
        <end position="389"/>
    </location>
</feature>
<gene>
    <name evidence="3" type="ORF">PACLA_8A036181</name>
</gene>
<feature type="compositionally biased region" description="Polar residues" evidence="1">
    <location>
        <begin position="350"/>
        <end position="389"/>
    </location>
</feature>
<feature type="transmembrane region" description="Helical" evidence="2">
    <location>
        <begin position="245"/>
        <end position="263"/>
    </location>
</feature>
<keyword evidence="2" id="KW-0812">Transmembrane</keyword>
<dbReference type="AlphaFoldDB" id="A0A6S7J292"/>
<evidence type="ECO:0000256" key="2">
    <source>
        <dbReference type="SAM" id="Phobius"/>
    </source>
</evidence>
<feature type="compositionally biased region" description="Polar residues" evidence="1">
    <location>
        <begin position="431"/>
        <end position="457"/>
    </location>
</feature>
<feature type="region of interest" description="Disordered" evidence="1">
    <location>
        <begin position="431"/>
        <end position="491"/>
    </location>
</feature>
<keyword evidence="2" id="KW-0472">Membrane</keyword>
<feature type="transmembrane region" description="Helical" evidence="2">
    <location>
        <begin position="174"/>
        <end position="202"/>
    </location>
</feature>